<protein>
    <recommendedName>
        <fullName evidence="3">Polysaccharide deacetylase</fullName>
    </recommendedName>
</protein>
<dbReference type="SUPFAM" id="SSF88713">
    <property type="entry name" value="Glycoside hydrolase/deacetylase"/>
    <property type="match status" value="1"/>
</dbReference>
<dbReference type="Proteomes" id="UP001500908">
    <property type="component" value="Unassembled WGS sequence"/>
</dbReference>
<gene>
    <name evidence="1" type="ORF">GCM10022402_35360</name>
</gene>
<sequence length="183" mass="19626">MSVRWGEPTPGVEVPVGWTRDDPPYLGFLTSPARTLPELRDPAERFANWELGSRYRLRETKRGVLTMTCHPQVIGRGHRWLRLEEWLDRLVDGDVAFTPVAAVAAMAARGERLGGAAGGVRRGALACGERAGFPAARASIASRSRQPGVGATVGRLRLGVGVVVGGLWAVWGGCRCRSVEVGG</sequence>
<dbReference type="EMBL" id="BAABDD010000018">
    <property type="protein sequence ID" value="GAA3753526.1"/>
    <property type="molecule type" value="Genomic_DNA"/>
</dbReference>
<dbReference type="Gene3D" id="3.20.20.370">
    <property type="entry name" value="Glycoside hydrolase/deacetylase"/>
    <property type="match status" value="1"/>
</dbReference>
<comment type="caution">
    <text evidence="1">The sequence shown here is derived from an EMBL/GenBank/DDBJ whole genome shotgun (WGS) entry which is preliminary data.</text>
</comment>
<name>A0ABP7G3J0_9ACTN</name>
<dbReference type="InterPro" id="IPR011330">
    <property type="entry name" value="Glyco_hydro/deAcase_b/a-brl"/>
</dbReference>
<accession>A0ABP7G3J0</accession>
<organism evidence="1 2">
    <name type="scientific">Salinactinospora qingdaonensis</name>
    <dbReference type="NCBI Taxonomy" id="702744"/>
    <lineage>
        <taxon>Bacteria</taxon>
        <taxon>Bacillati</taxon>
        <taxon>Actinomycetota</taxon>
        <taxon>Actinomycetes</taxon>
        <taxon>Streptosporangiales</taxon>
        <taxon>Nocardiopsidaceae</taxon>
        <taxon>Salinactinospora</taxon>
    </lineage>
</organism>
<keyword evidence="2" id="KW-1185">Reference proteome</keyword>
<reference evidence="2" key="1">
    <citation type="journal article" date="2019" name="Int. J. Syst. Evol. Microbiol.">
        <title>The Global Catalogue of Microorganisms (GCM) 10K type strain sequencing project: providing services to taxonomists for standard genome sequencing and annotation.</title>
        <authorList>
            <consortium name="The Broad Institute Genomics Platform"/>
            <consortium name="The Broad Institute Genome Sequencing Center for Infectious Disease"/>
            <person name="Wu L."/>
            <person name="Ma J."/>
        </authorList>
    </citation>
    <scope>NUCLEOTIDE SEQUENCE [LARGE SCALE GENOMIC DNA]</scope>
    <source>
        <strain evidence="2">JCM 17137</strain>
    </source>
</reference>
<proteinExistence type="predicted"/>
<evidence type="ECO:0000313" key="1">
    <source>
        <dbReference type="EMBL" id="GAA3753526.1"/>
    </source>
</evidence>
<evidence type="ECO:0000313" key="2">
    <source>
        <dbReference type="Proteomes" id="UP001500908"/>
    </source>
</evidence>
<evidence type="ECO:0008006" key="3">
    <source>
        <dbReference type="Google" id="ProtNLM"/>
    </source>
</evidence>